<comment type="caution">
    <text evidence="1">The sequence shown here is derived from an EMBL/GenBank/DDBJ whole genome shotgun (WGS) entry which is preliminary data.</text>
</comment>
<evidence type="ECO:0000313" key="2">
    <source>
        <dbReference type="Proteomes" id="UP000325313"/>
    </source>
</evidence>
<sequence length="78" mass="8920">MALRAIKEEAGDWSPESAHRLHRKLLARDRPDKRSVARVRKRDPPAGRGVVAESAVNRAIFRKKFLIPRGIQSLWPNL</sequence>
<name>A0A5B0QT21_PUCGR</name>
<organism evidence="1 2">
    <name type="scientific">Puccinia graminis f. sp. tritici</name>
    <dbReference type="NCBI Taxonomy" id="56615"/>
    <lineage>
        <taxon>Eukaryota</taxon>
        <taxon>Fungi</taxon>
        <taxon>Dikarya</taxon>
        <taxon>Basidiomycota</taxon>
        <taxon>Pucciniomycotina</taxon>
        <taxon>Pucciniomycetes</taxon>
        <taxon>Pucciniales</taxon>
        <taxon>Pucciniaceae</taxon>
        <taxon>Puccinia</taxon>
    </lineage>
</organism>
<dbReference type="AlphaFoldDB" id="A0A5B0QT21"/>
<evidence type="ECO:0000313" key="1">
    <source>
        <dbReference type="EMBL" id="KAA1115964.1"/>
    </source>
</evidence>
<proteinExistence type="predicted"/>
<reference evidence="1 2" key="1">
    <citation type="submission" date="2019-05" db="EMBL/GenBank/DDBJ databases">
        <title>Emergence of the Ug99 lineage of the wheat stem rust pathogen through somatic hybridization.</title>
        <authorList>
            <person name="Li F."/>
            <person name="Upadhyaya N.M."/>
            <person name="Sperschneider J."/>
            <person name="Matny O."/>
            <person name="Nguyen-Phuc H."/>
            <person name="Mago R."/>
            <person name="Raley C."/>
            <person name="Miller M.E."/>
            <person name="Silverstein K.A.T."/>
            <person name="Henningsen E."/>
            <person name="Hirsch C.D."/>
            <person name="Visser B."/>
            <person name="Pretorius Z.A."/>
            <person name="Steffenson B.J."/>
            <person name="Schwessinger B."/>
            <person name="Dodds P.N."/>
            <person name="Figueroa M."/>
        </authorList>
    </citation>
    <scope>NUCLEOTIDE SEQUENCE [LARGE SCALE GENOMIC DNA]</scope>
    <source>
        <strain evidence="1 2">Ug99</strain>
    </source>
</reference>
<dbReference type="Proteomes" id="UP000325313">
    <property type="component" value="Unassembled WGS sequence"/>
</dbReference>
<dbReference type="EMBL" id="VDEP01000271">
    <property type="protein sequence ID" value="KAA1115964.1"/>
    <property type="molecule type" value="Genomic_DNA"/>
</dbReference>
<protein>
    <submittedName>
        <fullName evidence="1">Uncharacterized protein</fullName>
    </submittedName>
</protein>
<accession>A0A5B0QT21</accession>
<gene>
    <name evidence="1" type="ORF">PGTUg99_026354</name>
</gene>